<evidence type="ECO:0000313" key="2">
    <source>
        <dbReference type="EMBL" id="MFC0298319.1"/>
    </source>
</evidence>
<evidence type="ECO:0000256" key="1">
    <source>
        <dbReference type="SAM" id="Phobius"/>
    </source>
</evidence>
<dbReference type="Proteomes" id="UP001589785">
    <property type="component" value="Unassembled WGS sequence"/>
</dbReference>
<dbReference type="RefSeq" id="WP_157068363.1">
    <property type="nucleotide sequence ID" value="NZ_JBHLVN010000071.1"/>
</dbReference>
<keyword evidence="1" id="KW-0472">Membrane</keyword>
<keyword evidence="1" id="KW-0812">Transmembrane</keyword>
<protein>
    <recommendedName>
        <fullName evidence="4">Thioredoxin domain-containing protein</fullName>
    </recommendedName>
</protein>
<proteinExistence type="predicted"/>
<organism evidence="2 3">
    <name type="scientific">Geobacillus jurassicus</name>
    <dbReference type="NCBI Taxonomy" id="235932"/>
    <lineage>
        <taxon>Bacteria</taxon>
        <taxon>Bacillati</taxon>
        <taxon>Bacillota</taxon>
        <taxon>Bacilli</taxon>
        <taxon>Bacillales</taxon>
        <taxon>Anoxybacillaceae</taxon>
        <taxon>Geobacillus</taxon>
    </lineage>
</organism>
<reference evidence="2 3" key="1">
    <citation type="submission" date="2024-09" db="EMBL/GenBank/DDBJ databases">
        <authorList>
            <person name="Sun Q."/>
            <person name="Mori K."/>
        </authorList>
    </citation>
    <scope>NUCLEOTIDE SEQUENCE [LARGE SCALE GENOMIC DNA]</scope>
    <source>
        <strain evidence="2 3">CCM 7224</strain>
    </source>
</reference>
<sequence length="182" mass="21605">MLNILSYTFYILLFSLSTFYSFISLQNLKNITHKNSETNLKHSEIDYSKSFINYPLKDRKGETAFLKIDHKYLNIVAILNSNCSHCTEHFEEFWYLLTSNNLKISLQILINENSNELLHYLDLVDPNLSIFQYKNDLIDEFRIPYYPAFIVLNEQGKIKFSTPDLYELYSLFLRRDSLLTNN</sequence>
<gene>
    <name evidence="2" type="ORF">ACFFHQ_12955</name>
</gene>
<feature type="transmembrane region" description="Helical" evidence="1">
    <location>
        <begin position="6"/>
        <end position="25"/>
    </location>
</feature>
<accession>A0ABV6GWT1</accession>
<evidence type="ECO:0000313" key="3">
    <source>
        <dbReference type="Proteomes" id="UP001589785"/>
    </source>
</evidence>
<name>A0ABV6GWT1_9BACL</name>
<keyword evidence="3" id="KW-1185">Reference proteome</keyword>
<comment type="caution">
    <text evidence="2">The sequence shown here is derived from an EMBL/GenBank/DDBJ whole genome shotgun (WGS) entry which is preliminary data.</text>
</comment>
<keyword evidence="1" id="KW-1133">Transmembrane helix</keyword>
<evidence type="ECO:0008006" key="4">
    <source>
        <dbReference type="Google" id="ProtNLM"/>
    </source>
</evidence>
<dbReference type="EMBL" id="JBHLVN010000071">
    <property type="protein sequence ID" value="MFC0298319.1"/>
    <property type="molecule type" value="Genomic_DNA"/>
</dbReference>